<name>A0ABN7WFW9_GIGMA</name>
<evidence type="ECO:0000313" key="1">
    <source>
        <dbReference type="EMBL" id="CAG8830959.1"/>
    </source>
</evidence>
<accession>A0ABN7WFW9</accession>
<dbReference type="EMBL" id="CAJVQB010043148">
    <property type="protein sequence ID" value="CAG8830959.1"/>
    <property type="molecule type" value="Genomic_DNA"/>
</dbReference>
<organism evidence="1 2">
    <name type="scientific">Gigaspora margarita</name>
    <dbReference type="NCBI Taxonomy" id="4874"/>
    <lineage>
        <taxon>Eukaryota</taxon>
        <taxon>Fungi</taxon>
        <taxon>Fungi incertae sedis</taxon>
        <taxon>Mucoromycota</taxon>
        <taxon>Glomeromycotina</taxon>
        <taxon>Glomeromycetes</taxon>
        <taxon>Diversisporales</taxon>
        <taxon>Gigasporaceae</taxon>
        <taxon>Gigaspora</taxon>
    </lineage>
</organism>
<dbReference type="Proteomes" id="UP000789901">
    <property type="component" value="Unassembled WGS sequence"/>
</dbReference>
<comment type="caution">
    <text evidence="1">The sequence shown here is derived from an EMBL/GenBank/DDBJ whole genome shotgun (WGS) entry which is preliminary data.</text>
</comment>
<proteinExistence type="predicted"/>
<protein>
    <submittedName>
        <fullName evidence="1">10135_t:CDS:1</fullName>
    </submittedName>
</protein>
<keyword evidence="2" id="KW-1185">Reference proteome</keyword>
<reference evidence="1 2" key="1">
    <citation type="submission" date="2021-06" db="EMBL/GenBank/DDBJ databases">
        <authorList>
            <person name="Kallberg Y."/>
            <person name="Tangrot J."/>
            <person name="Rosling A."/>
        </authorList>
    </citation>
    <scope>NUCLEOTIDE SEQUENCE [LARGE SCALE GENOMIC DNA]</scope>
    <source>
        <strain evidence="1 2">120-4 pot B 10/14</strain>
    </source>
</reference>
<evidence type="ECO:0000313" key="2">
    <source>
        <dbReference type="Proteomes" id="UP000789901"/>
    </source>
</evidence>
<feature type="non-terminal residue" evidence="1">
    <location>
        <position position="1"/>
    </location>
</feature>
<sequence length="98" mass="11326">KLIIGVDIAAKEAKVKLNHDIQHEKPVNVTTPEEIKCKIIYNLHIDLAQLRMHICQKFDTLQLDDDPFTSTHQFLDNPNNNSEFCYEWNDESVTAIGF</sequence>
<gene>
    <name evidence="1" type="ORF">GMARGA_LOCUS30503</name>
</gene>